<keyword evidence="2" id="KW-1185">Reference proteome</keyword>
<name>A0ACC1XXL5_MELAZ</name>
<evidence type="ECO:0000313" key="2">
    <source>
        <dbReference type="Proteomes" id="UP001164539"/>
    </source>
</evidence>
<dbReference type="EMBL" id="CM051399">
    <property type="protein sequence ID" value="KAJ4716154.1"/>
    <property type="molecule type" value="Genomic_DNA"/>
</dbReference>
<evidence type="ECO:0000313" key="1">
    <source>
        <dbReference type="EMBL" id="KAJ4716154.1"/>
    </source>
</evidence>
<comment type="caution">
    <text evidence="1">The sequence shown here is derived from an EMBL/GenBank/DDBJ whole genome shotgun (WGS) entry which is preliminary data.</text>
</comment>
<gene>
    <name evidence="1" type="ORF">OWV82_011214</name>
</gene>
<sequence>MADLSSGVLLKLLQEMGMEENESVDSRKPVLLQIRSIIPVLAEGDDLWPNRGFFLKVSDSSHAMYVSLPQEQDDMVLCNKLQLGQFIYVEKLEAAYPVPMLKWITSVPGRHPCTVEPKDLVSMKNLERFCGVSELKMILGECDGEKKKRRESFHSSKVGAKEHNLYRGRKVLNCTRKGDAQKEDSGKNSTSDVNKDCISDSETNKSSLSSRPTTRRRSWNGPQTLKIGEVSDPVAIKHEIKPIVQSVSGSVCVSSTRTLGCEGSDDNSSSRPRRKDIGFATKSVKISNHKASALKKSDVESFDKKWAETEISWDSLPSNLVELGQEVLRKKNVAILAAVDCLQEASAAERLLKCLSTYSELQSAKGDNPQPLVGKFFNLQKDLAQTRLILQSLTNINSLRTTDCDSNGLGSIRDSLKLKLDRKHNAACWIKAALAYDLTPFSASTKTKRSFPDATSAQNKSGKVSYGSKTKGGYIFRIQKSNGEFQVGLADEKDNQPDWVKGSALCTTTDLENSLTNECRAWFLAYAEKYLDKFDCESIFKQSDNYVAEKMAQIKRVNDWLDISVKKKGDKDSSTLKDSELEAFERVKNKIYGILIKHVERTCMTLAHECNS</sequence>
<organism evidence="1 2">
    <name type="scientific">Melia azedarach</name>
    <name type="common">Chinaberry tree</name>
    <dbReference type="NCBI Taxonomy" id="155640"/>
    <lineage>
        <taxon>Eukaryota</taxon>
        <taxon>Viridiplantae</taxon>
        <taxon>Streptophyta</taxon>
        <taxon>Embryophyta</taxon>
        <taxon>Tracheophyta</taxon>
        <taxon>Spermatophyta</taxon>
        <taxon>Magnoliopsida</taxon>
        <taxon>eudicotyledons</taxon>
        <taxon>Gunneridae</taxon>
        <taxon>Pentapetalae</taxon>
        <taxon>rosids</taxon>
        <taxon>malvids</taxon>
        <taxon>Sapindales</taxon>
        <taxon>Meliaceae</taxon>
        <taxon>Melia</taxon>
    </lineage>
</organism>
<proteinExistence type="predicted"/>
<reference evidence="1 2" key="1">
    <citation type="journal article" date="2023" name="Science">
        <title>Complex scaffold remodeling in plant triterpene biosynthesis.</title>
        <authorList>
            <person name="De La Pena R."/>
            <person name="Hodgson H."/>
            <person name="Liu J.C."/>
            <person name="Stephenson M.J."/>
            <person name="Martin A.C."/>
            <person name="Owen C."/>
            <person name="Harkess A."/>
            <person name="Leebens-Mack J."/>
            <person name="Jimenez L.E."/>
            <person name="Osbourn A."/>
            <person name="Sattely E.S."/>
        </authorList>
    </citation>
    <scope>NUCLEOTIDE SEQUENCE [LARGE SCALE GENOMIC DNA]</scope>
    <source>
        <strain evidence="2">cv. JPN11</strain>
        <tissue evidence="1">Leaf</tissue>
    </source>
</reference>
<accession>A0ACC1XXL5</accession>
<protein>
    <submittedName>
        <fullName evidence="1">DNA double-strand break repair Rad50 ATPase</fullName>
    </submittedName>
</protein>
<dbReference type="Proteomes" id="UP001164539">
    <property type="component" value="Chromosome 6"/>
</dbReference>